<reference evidence="2 3" key="1">
    <citation type="submission" date="2021-05" db="EMBL/GenBank/DDBJ databases">
        <title>Complete genome of Nocardioides aquaticus KCTC 9944T isolated from meromictic and hypersaline Ekho Lake, Antarctica.</title>
        <authorList>
            <person name="Hwang K."/>
            <person name="Kim K.M."/>
            <person name="Choe H."/>
        </authorList>
    </citation>
    <scope>NUCLEOTIDE SEQUENCE [LARGE SCALE GENOMIC DNA]</scope>
    <source>
        <strain evidence="2 3">KCTC 9944</strain>
    </source>
</reference>
<dbReference type="Pfam" id="PF18859">
    <property type="entry name" value="acVLRF1"/>
    <property type="match status" value="1"/>
</dbReference>
<evidence type="ECO:0000313" key="2">
    <source>
        <dbReference type="EMBL" id="QVT80092.1"/>
    </source>
</evidence>
<organism evidence="2 3">
    <name type="scientific">Nocardioides aquaticus</name>
    <dbReference type="NCBI Taxonomy" id="160826"/>
    <lineage>
        <taxon>Bacteria</taxon>
        <taxon>Bacillati</taxon>
        <taxon>Actinomycetota</taxon>
        <taxon>Actinomycetes</taxon>
        <taxon>Propionibacteriales</taxon>
        <taxon>Nocardioidaceae</taxon>
        <taxon>Nocardioides</taxon>
    </lineage>
</organism>
<dbReference type="Proteomes" id="UP000679307">
    <property type="component" value="Chromosome"/>
</dbReference>
<dbReference type="Gene3D" id="3.30.420.60">
    <property type="entry name" value="eRF1 domain 2"/>
    <property type="match status" value="1"/>
</dbReference>
<protein>
    <recommendedName>
        <fullName evidence="1">Actinobacteria/chloroflexi VLRF1 release factor domain-containing protein</fullName>
    </recommendedName>
</protein>
<proteinExistence type="predicted"/>
<sequence>MTTPTTVLVPPERVERWVGNVGVRHGELVLLVEDGALVGSAADGSTFTARLPFGRAYDGSPDAGTFAAAVRDAVPGEWGLLLVRKGGFAVAAMRGTSTAASKVGQRHVQGRTKAGGQSQQRFARRRDNQARQAYEAAADHAARVLEEIARDGGPVVVGGDRPAVEEVLADARLRRLTVHEPWLDVPDPRRGVLGDAALRAASALVRVVNA</sequence>
<evidence type="ECO:0000259" key="1">
    <source>
        <dbReference type="Pfam" id="PF18859"/>
    </source>
</evidence>
<dbReference type="RefSeq" id="WP_214055703.1">
    <property type="nucleotide sequence ID" value="NZ_BAAAHS010000021.1"/>
</dbReference>
<dbReference type="EMBL" id="CP075371">
    <property type="protein sequence ID" value="QVT80092.1"/>
    <property type="molecule type" value="Genomic_DNA"/>
</dbReference>
<dbReference type="SUPFAM" id="SSF53137">
    <property type="entry name" value="Translational machinery components"/>
    <property type="match status" value="1"/>
</dbReference>
<accession>A0ABX8EJ14</accession>
<keyword evidence="3" id="KW-1185">Reference proteome</keyword>
<dbReference type="NCBIfam" id="NF041024">
    <property type="entry name" value="acVLRF1_NCBI"/>
    <property type="match status" value="1"/>
</dbReference>
<feature type="domain" description="Actinobacteria/chloroflexi VLRF1 release factor" evidence="1">
    <location>
        <begin position="77"/>
        <end position="205"/>
    </location>
</feature>
<dbReference type="InterPro" id="IPR042226">
    <property type="entry name" value="eFR1_2_sf"/>
</dbReference>
<dbReference type="InterPro" id="IPR040783">
    <property type="entry name" value="VLRF1"/>
</dbReference>
<gene>
    <name evidence="2" type="ORF">ENKNEFLB_02483</name>
</gene>
<evidence type="ECO:0000313" key="3">
    <source>
        <dbReference type="Proteomes" id="UP000679307"/>
    </source>
</evidence>
<name>A0ABX8EJ14_9ACTN</name>